<comment type="caution">
    <text evidence="1">The sequence shown here is derived from an EMBL/GenBank/DDBJ whole genome shotgun (WGS) entry which is preliminary data.</text>
</comment>
<gene>
    <name evidence="1" type="ORF">STAS_30642</name>
</gene>
<dbReference type="OrthoDB" id="760831at2759"/>
<proteinExistence type="predicted"/>
<accession>A0A5A7R784</accession>
<evidence type="ECO:0000313" key="1">
    <source>
        <dbReference type="EMBL" id="GER53150.1"/>
    </source>
</evidence>
<name>A0A5A7R784_STRAF</name>
<protein>
    <submittedName>
        <fullName evidence="1">Cytochrome c-552</fullName>
    </submittedName>
</protein>
<dbReference type="PANTHER" id="PTHR38525">
    <property type="entry name" value="OS03G0824500 PROTEIN"/>
    <property type="match status" value="1"/>
</dbReference>
<dbReference type="Proteomes" id="UP000325081">
    <property type="component" value="Unassembled WGS sequence"/>
</dbReference>
<keyword evidence="2" id="KW-1185">Reference proteome</keyword>
<reference evidence="2" key="1">
    <citation type="journal article" date="2019" name="Curr. Biol.">
        <title>Genome Sequence of Striga asiatica Provides Insight into the Evolution of Plant Parasitism.</title>
        <authorList>
            <person name="Yoshida S."/>
            <person name="Kim S."/>
            <person name="Wafula E.K."/>
            <person name="Tanskanen J."/>
            <person name="Kim Y.M."/>
            <person name="Honaas L."/>
            <person name="Yang Z."/>
            <person name="Spallek T."/>
            <person name="Conn C.E."/>
            <person name="Ichihashi Y."/>
            <person name="Cheong K."/>
            <person name="Cui S."/>
            <person name="Der J.P."/>
            <person name="Gundlach H."/>
            <person name="Jiao Y."/>
            <person name="Hori C."/>
            <person name="Ishida J.K."/>
            <person name="Kasahara H."/>
            <person name="Kiba T."/>
            <person name="Kim M.S."/>
            <person name="Koo N."/>
            <person name="Laohavisit A."/>
            <person name="Lee Y.H."/>
            <person name="Lumba S."/>
            <person name="McCourt P."/>
            <person name="Mortimer J.C."/>
            <person name="Mutuku J.M."/>
            <person name="Nomura T."/>
            <person name="Sasaki-Sekimoto Y."/>
            <person name="Seto Y."/>
            <person name="Wang Y."/>
            <person name="Wakatake T."/>
            <person name="Sakakibara H."/>
            <person name="Demura T."/>
            <person name="Yamaguchi S."/>
            <person name="Yoneyama K."/>
            <person name="Manabe R.I."/>
            <person name="Nelson D.C."/>
            <person name="Schulman A.H."/>
            <person name="Timko M.P."/>
            <person name="dePamphilis C.W."/>
            <person name="Choi D."/>
            <person name="Shirasu K."/>
        </authorList>
    </citation>
    <scope>NUCLEOTIDE SEQUENCE [LARGE SCALE GENOMIC DNA]</scope>
    <source>
        <strain evidence="2">cv. UVA1</strain>
    </source>
</reference>
<dbReference type="AlphaFoldDB" id="A0A5A7R784"/>
<organism evidence="1 2">
    <name type="scientific">Striga asiatica</name>
    <name type="common">Asiatic witchweed</name>
    <name type="synonym">Buchnera asiatica</name>
    <dbReference type="NCBI Taxonomy" id="4170"/>
    <lineage>
        <taxon>Eukaryota</taxon>
        <taxon>Viridiplantae</taxon>
        <taxon>Streptophyta</taxon>
        <taxon>Embryophyta</taxon>
        <taxon>Tracheophyta</taxon>
        <taxon>Spermatophyta</taxon>
        <taxon>Magnoliopsida</taxon>
        <taxon>eudicotyledons</taxon>
        <taxon>Gunneridae</taxon>
        <taxon>Pentapetalae</taxon>
        <taxon>asterids</taxon>
        <taxon>lamiids</taxon>
        <taxon>Lamiales</taxon>
        <taxon>Orobanchaceae</taxon>
        <taxon>Buchnereae</taxon>
        <taxon>Striga</taxon>
    </lineage>
</organism>
<evidence type="ECO:0000313" key="2">
    <source>
        <dbReference type="Proteomes" id="UP000325081"/>
    </source>
</evidence>
<dbReference type="EMBL" id="BKCP01010514">
    <property type="protein sequence ID" value="GER53150.1"/>
    <property type="molecule type" value="Genomic_DNA"/>
</dbReference>
<dbReference type="PANTHER" id="PTHR38525:SF1">
    <property type="entry name" value="OS03G0824500 PROTEIN"/>
    <property type="match status" value="1"/>
</dbReference>
<sequence>MAANKIGDWAFKAFTAGLGVATIYLAATFSVNVYRGLAWHSAQSRKVFNLHIEICYENRLMSLSLHVHMPNEKLFWLGIDYDTLSDVRQEVICSMLDLTGTIVKEYPLLDSDFDHSVESADNSPIKDFFCYDGFNAHMKAEQVGSTDEHKG</sequence>